<evidence type="ECO:0000256" key="1">
    <source>
        <dbReference type="ARBA" id="ARBA00022801"/>
    </source>
</evidence>
<feature type="transmembrane region" description="Helical" evidence="2">
    <location>
        <begin position="39"/>
        <end position="59"/>
    </location>
</feature>
<dbReference type="EMBL" id="JABVXQ010000010">
    <property type="protein sequence ID" value="KAF6088485.1"/>
    <property type="molecule type" value="Genomic_DNA"/>
</dbReference>
<dbReference type="GO" id="GO:0008889">
    <property type="term" value="F:glycerophosphodiester phosphodiesterase activity"/>
    <property type="evidence" value="ECO:0007669"/>
    <property type="project" value="TreeGrafter"/>
</dbReference>
<gene>
    <name evidence="3" type="ORF">HJG60_008309</name>
</gene>
<comment type="caution">
    <text evidence="3">The sequence shown here is derived from an EMBL/GenBank/DDBJ whole genome shotgun (WGS) entry which is preliminary data.</text>
</comment>
<name>A0A833Z6W7_9CHIR</name>
<keyword evidence="2" id="KW-0472">Membrane</keyword>
<keyword evidence="1" id="KW-0378">Hydrolase</keyword>
<evidence type="ECO:0000313" key="3">
    <source>
        <dbReference type="EMBL" id="KAF6088485.1"/>
    </source>
</evidence>
<dbReference type="PANTHER" id="PTHR23344:SF6">
    <property type="entry name" value="GLYCEROPHOSPHODIESTER PHOSPHODIESTERASE DOMAIN-CONTAINING PROTEIN 5"/>
    <property type="match status" value="1"/>
</dbReference>
<feature type="transmembrane region" description="Helical" evidence="2">
    <location>
        <begin position="65"/>
        <end position="91"/>
    </location>
</feature>
<organism evidence="3 4">
    <name type="scientific">Phyllostomus discolor</name>
    <name type="common">pale spear-nosed bat</name>
    <dbReference type="NCBI Taxonomy" id="89673"/>
    <lineage>
        <taxon>Eukaryota</taxon>
        <taxon>Metazoa</taxon>
        <taxon>Chordata</taxon>
        <taxon>Craniata</taxon>
        <taxon>Vertebrata</taxon>
        <taxon>Euteleostomi</taxon>
        <taxon>Mammalia</taxon>
        <taxon>Eutheria</taxon>
        <taxon>Laurasiatheria</taxon>
        <taxon>Chiroptera</taxon>
        <taxon>Yangochiroptera</taxon>
        <taxon>Phyllostomidae</taxon>
        <taxon>Phyllostominae</taxon>
        <taxon>Phyllostomus</taxon>
    </lineage>
</organism>
<reference evidence="3 4" key="1">
    <citation type="journal article" date="2020" name="Nature">
        <title>Six reference-quality genomes reveal evolution of bat adaptations.</title>
        <authorList>
            <person name="Jebb D."/>
            <person name="Huang Z."/>
            <person name="Pippel M."/>
            <person name="Hughes G.M."/>
            <person name="Lavrichenko K."/>
            <person name="Devanna P."/>
            <person name="Winkler S."/>
            <person name="Jermiin L.S."/>
            <person name="Skirmuntt E.C."/>
            <person name="Katzourakis A."/>
            <person name="Burkitt-Gray L."/>
            <person name="Ray D.A."/>
            <person name="Sullivan K.A.M."/>
            <person name="Roscito J.G."/>
            <person name="Kirilenko B.M."/>
            <person name="Davalos L.M."/>
            <person name="Corthals A.P."/>
            <person name="Power M.L."/>
            <person name="Jones G."/>
            <person name="Ransome R.D."/>
            <person name="Dechmann D.K.N."/>
            <person name="Locatelli A.G."/>
            <person name="Puechmaille S.J."/>
            <person name="Fedrigo O."/>
            <person name="Jarvis E.D."/>
            <person name="Hiller M."/>
            <person name="Vernes S.C."/>
            <person name="Myers E.W."/>
            <person name="Teeling E.C."/>
        </authorList>
    </citation>
    <scope>NUCLEOTIDE SEQUENCE [LARGE SCALE GENOMIC DNA]</scope>
    <source>
        <strain evidence="3">Bat1K_MPI-CBG_1</strain>
    </source>
</reference>
<feature type="transmembrane region" description="Helical" evidence="2">
    <location>
        <begin position="6"/>
        <end position="27"/>
    </location>
</feature>
<evidence type="ECO:0000313" key="4">
    <source>
        <dbReference type="Proteomes" id="UP000664940"/>
    </source>
</evidence>
<accession>A0A833Z6W7</accession>
<protein>
    <submittedName>
        <fullName evidence="3">Uncharacterized protein</fullName>
    </submittedName>
</protein>
<sequence>MPILTTTATAFTSIAGLLVLALCHIAVGQQMNLHWLHKMGLVVTLVSTVVVMSAVAQLWEDEWEVLLISLQGTAPFLHMGALAALTALSWIMAGQFPPGRVFLLPDGHPLHLLCCGVCPLPGPSHLLLSLHHGEEGPGPQACPHWPPRCPHDTGRVV</sequence>
<keyword evidence="2" id="KW-1133">Transmembrane helix</keyword>
<dbReference type="Proteomes" id="UP000664940">
    <property type="component" value="Unassembled WGS sequence"/>
</dbReference>
<proteinExistence type="predicted"/>
<dbReference type="AlphaFoldDB" id="A0A833Z6W7"/>
<dbReference type="PANTHER" id="PTHR23344">
    <property type="entry name" value="GLYCEROPHOSPHORYL DIESTER PHOSPHODIESTERASE"/>
    <property type="match status" value="1"/>
</dbReference>
<dbReference type="GO" id="GO:0005886">
    <property type="term" value="C:plasma membrane"/>
    <property type="evidence" value="ECO:0007669"/>
    <property type="project" value="TreeGrafter"/>
</dbReference>
<evidence type="ECO:0000256" key="2">
    <source>
        <dbReference type="SAM" id="Phobius"/>
    </source>
</evidence>
<keyword evidence="2" id="KW-0812">Transmembrane</keyword>
<dbReference type="GO" id="GO:0045666">
    <property type="term" value="P:positive regulation of neuron differentiation"/>
    <property type="evidence" value="ECO:0007669"/>
    <property type="project" value="TreeGrafter"/>
</dbReference>